<keyword evidence="3" id="KW-1185">Reference proteome</keyword>
<dbReference type="EMBL" id="CP028923">
    <property type="protein sequence ID" value="QCK16480.1"/>
    <property type="molecule type" value="Genomic_DNA"/>
</dbReference>
<dbReference type="RefSeq" id="WP_137092069.1">
    <property type="nucleotide sequence ID" value="NZ_CP028923.1"/>
</dbReference>
<reference evidence="2 3" key="1">
    <citation type="submission" date="2018-04" db="EMBL/GenBank/DDBJ databases">
        <title>Complete genome uncultured novel isolate.</title>
        <authorList>
            <person name="Merlino G."/>
        </authorList>
    </citation>
    <scope>NUCLEOTIDE SEQUENCE [LARGE SCALE GENOMIC DNA]</scope>
    <source>
        <strain evidence="3">R1DC9</strain>
    </source>
</reference>
<accession>A0A4D7JSJ8</accession>
<gene>
    <name evidence="2" type="ORF">DCC35_17965</name>
</gene>
<evidence type="ECO:0000313" key="2">
    <source>
        <dbReference type="EMBL" id="QCK16480.1"/>
    </source>
</evidence>
<dbReference type="AlphaFoldDB" id="A0A4D7JSJ8"/>
<dbReference type="OrthoDB" id="1117699at2"/>
<organism evidence="2 3">
    <name type="scientific">Mangrovivirga cuniculi</name>
    <dbReference type="NCBI Taxonomy" id="2715131"/>
    <lineage>
        <taxon>Bacteria</taxon>
        <taxon>Pseudomonadati</taxon>
        <taxon>Bacteroidota</taxon>
        <taxon>Cytophagia</taxon>
        <taxon>Cytophagales</taxon>
        <taxon>Mangrovivirgaceae</taxon>
        <taxon>Mangrovivirga</taxon>
    </lineage>
</organism>
<evidence type="ECO:0008006" key="4">
    <source>
        <dbReference type="Google" id="ProtNLM"/>
    </source>
</evidence>
<evidence type="ECO:0000256" key="1">
    <source>
        <dbReference type="SAM" id="SignalP"/>
    </source>
</evidence>
<dbReference type="KEGG" id="fpf:DCC35_17965"/>
<proteinExistence type="predicted"/>
<feature type="signal peptide" evidence="1">
    <location>
        <begin position="1"/>
        <end position="23"/>
    </location>
</feature>
<feature type="chain" id="PRO_5021000256" description="DUF4369 domain-containing protein" evidence="1">
    <location>
        <begin position="24"/>
        <end position="202"/>
    </location>
</feature>
<protein>
    <recommendedName>
        <fullName evidence="4">DUF4369 domain-containing protein</fullName>
    </recommendedName>
</protein>
<evidence type="ECO:0000313" key="3">
    <source>
        <dbReference type="Proteomes" id="UP000298616"/>
    </source>
</evidence>
<dbReference type="Proteomes" id="UP000298616">
    <property type="component" value="Chromosome"/>
</dbReference>
<sequence length="202" mass="23361">MKNLQHYSILLLLTLCFSNLVYAQLPTASLKSKQPSHLFKSVIITTNSDSTVVGFGFVNPIDYSELIFTRNKPNESVVEDWEQFDDIKNVKILGEDEILLEALNFKGKHKILHALVYESNRYKLYKSISIYTPDLYFFSDISSPDEYSMLILRKQRSFERSAKKIFKNCPGILESIKKGKFKNNEEGVIKLIEEFEKSCNII</sequence>
<keyword evidence="1" id="KW-0732">Signal</keyword>
<name>A0A4D7JSJ8_9BACT</name>